<reference evidence="1 2" key="1">
    <citation type="submission" date="2021-11" db="EMBL/GenBank/DDBJ databases">
        <title>Genomic of Niabella pedocola.</title>
        <authorList>
            <person name="Wu T."/>
        </authorList>
    </citation>
    <scope>NUCLEOTIDE SEQUENCE [LARGE SCALE GENOMIC DNA]</scope>
    <source>
        <strain evidence="1 2">JCM 31011</strain>
    </source>
</reference>
<name>A0ABS8PTQ2_9BACT</name>
<dbReference type="EMBL" id="JAJNEC010000005">
    <property type="protein sequence ID" value="MCD2424456.1"/>
    <property type="molecule type" value="Genomic_DNA"/>
</dbReference>
<dbReference type="Proteomes" id="UP001199816">
    <property type="component" value="Unassembled WGS sequence"/>
</dbReference>
<evidence type="ECO:0000313" key="2">
    <source>
        <dbReference type="Proteomes" id="UP001199816"/>
    </source>
</evidence>
<keyword evidence="2" id="KW-1185">Reference proteome</keyword>
<evidence type="ECO:0008006" key="3">
    <source>
        <dbReference type="Google" id="ProtNLM"/>
    </source>
</evidence>
<dbReference type="RefSeq" id="WP_231006373.1">
    <property type="nucleotide sequence ID" value="NZ_JAJNEC010000005.1"/>
</dbReference>
<comment type="caution">
    <text evidence="1">The sequence shown here is derived from an EMBL/GenBank/DDBJ whole genome shotgun (WGS) entry which is preliminary data.</text>
</comment>
<protein>
    <recommendedName>
        <fullName evidence="3">FAD assembly factor SdhE</fullName>
    </recommendedName>
</protein>
<proteinExistence type="predicted"/>
<gene>
    <name evidence="1" type="ORF">LQ567_16875</name>
</gene>
<sequence>MELNSAQFDNVLTRGKGIDMENNKNNERILLLQLSSDEAIVLLEWLINFNQKEHNELFEDQAEKRALWNLEALLEKNVPEILNPDYLEILAKAREKLRDDV</sequence>
<accession>A0ABS8PTQ2</accession>
<organism evidence="1 2">
    <name type="scientific">Niabella pedocola</name>
    <dbReference type="NCBI Taxonomy" id="1752077"/>
    <lineage>
        <taxon>Bacteria</taxon>
        <taxon>Pseudomonadati</taxon>
        <taxon>Bacteroidota</taxon>
        <taxon>Chitinophagia</taxon>
        <taxon>Chitinophagales</taxon>
        <taxon>Chitinophagaceae</taxon>
        <taxon>Niabella</taxon>
    </lineage>
</organism>
<evidence type="ECO:0000313" key="1">
    <source>
        <dbReference type="EMBL" id="MCD2424456.1"/>
    </source>
</evidence>